<comment type="caution">
    <text evidence="1">The sequence shown here is derived from an EMBL/GenBank/DDBJ whole genome shotgun (WGS) entry which is preliminary data.</text>
</comment>
<dbReference type="AlphaFoldDB" id="A0A699URG0"/>
<protein>
    <submittedName>
        <fullName evidence="1">Uncharacterized protein</fullName>
    </submittedName>
</protein>
<accession>A0A699URG0</accession>
<reference evidence="1" key="1">
    <citation type="journal article" date="2019" name="Sci. Rep.">
        <title>Draft genome of Tanacetum cinerariifolium, the natural source of mosquito coil.</title>
        <authorList>
            <person name="Yamashiro T."/>
            <person name="Shiraishi A."/>
            <person name="Satake H."/>
            <person name="Nakayama K."/>
        </authorList>
    </citation>
    <scope>NUCLEOTIDE SEQUENCE</scope>
</reference>
<proteinExistence type="predicted"/>
<gene>
    <name evidence="1" type="ORF">Tci_896632</name>
</gene>
<name>A0A699URG0_TANCI</name>
<organism evidence="1">
    <name type="scientific">Tanacetum cinerariifolium</name>
    <name type="common">Dalmatian daisy</name>
    <name type="synonym">Chrysanthemum cinerariifolium</name>
    <dbReference type="NCBI Taxonomy" id="118510"/>
    <lineage>
        <taxon>Eukaryota</taxon>
        <taxon>Viridiplantae</taxon>
        <taxon>Streptophyta</taxon>
        <taxon>Embryophyta</taxon>
        <taxon>Tracheophyta</taxon>
        <taxon>Spermatophyta</taxon>
        <taxon>Magnoliopsida</taxon>
        <taxon>eudicotyledons</taxon>
        <taxon>Gunneridae</taxon>
        <taxon>Pentapetalae</taxon>
        <taxon>asterids</taxon>
        <taxon>campanulids</taxon>
        <taxon>Asterales</taxon>
        <taxon>Asteraceae</taxon>
        <taxon>Asteroideae</taxon>
        <taxon>Anthemideae</taxon>
        <taxon>Anthemidinae</taxon>
        <taxon>Tanacetum</taxon>
    </lineage>
</organism>
<dbReference type="EMBL" id="BKCJ011354151">
    <property type="protein sequence ID" value="GFD24663.1"/>
    <property type="molecule type" value="Genomic_DNA"/>
</dbReference>
<evidence type="ECO:0000313" key="1">
    <source>
        <dbReference type="EMBL" id="GFD24663.1"/>
    </source>
</evidence>
<sequence>FVGNDGREVFGMPIPDALLTDAILGAPYYGRYWLMSLSINDIWMENRVWQLKKQYPNLLLPKL</sequence>
<feature type="non-terminal residue" evidence="1">
    <location>
        <position position="1"/>
    </location>
</feature>